<sequence>MKAHLLAVFVSLSAVSFGAPHPNRLEARQKDVTFTITCLGPKCTDYPPTTIRIPTTIPGGGPQPPKTTKEPEQPSTSKKPSSTSKYTPPPETSKKPSTTSKYTPPPETSKKSSTTTKYTPPPEPPTKTIKSTQKPTKTEGGEVGPSSTRCPVPLYYQCGGYYDGVPWTGCTKCVSGAKCVVQNEWYDQCVSIDSLAEGFAEAPGVIR</sequence>
<dbReference type="EMBL" id="ML978068">
    <property type="protein sequence ID" value="KAF2017252.1"/>
    <property type="molecule type" value="Genomic_DNA"/>
</dbReference>
<dbReference type="InterPro" id="IPR000254">
    <property type="entry name" value="CBD"/>
</dbReference>
<evidence type="ECO:0000256" key="1">
    <source>
        <dbReference type="ARBA" id="ARBA00022729"/>
    </source>
</evidence>
<dbReference type="PROSITE" id="PS51164">
    <property type="entry name" value="CBM1_2"/>
    <property type="match status" value="1"/>
</dbReference>
<evidence type="ECO:0000313" key="6">
    <source>
        <dbReference type="Proteomes" id="UP000799778"/>
    </source>
</evidence>
<accession>A0A6A5XVL5</accession>
<dbReference type="SUPFAM" id="SSF57180">
    <property type="entry name" value="Cellulose-binding domain"/>
    <property type="match status" value="1"/>
</dbReference>
<protein>
    <submittedName>
        <fullName evidence="5">Carbohydrate-binding module family 1 protein</fullName>
    </submittedName>
</protein>
<dbReference type="Proteomes" id="UP000799778">
    <property type="component" value="Unassembled WGS sequence"/>
</dbReference>
<dbReference type="SMART" id="SM00236">
    <property type="entry name" value="fCBD"/>
    <property type="match status" value="1"/>
</dbReference>
<dbReference type="GO" id="GO:0030248">
    <property type="term" value="F:cellulose binding"/>
    <property type="evidence" value="ECO:0007669"/>
    <property type="project" value="InterPro"/>
</dbReference>
<feature type="region of interest" description="Disordered" evidence="2">
    <location>
        <begin position="45"/>
        <end position="149"/>
    </location>
</feature>
<feature type="compositionally biased region" description="Low complexity" evidence="2">
    <location>
        <begin position="73"/>
        <end position="86"/>
    </location>
</feature>
<reference evidence="5" key="1">
    <citation type="journal article" date="2020" name="Stud. Mycol.">
        <title>101 Dothideomycetes genomes: a test case for predicting lifestyles and emergence of pathogens.</title>
        <authorList>
            <person name="Haridas S."/>
            <person name="Albert R."/>
            <person name="Binder M."/>
            <person name="Bloem J."/>
            <person name="Labutti K."/>
            <person name="Salamov A."/>
            <person name="Andreopoulos B."/>
            <person name="Baker S."/>
            <person name="Barry K."/>
            <person name="Bills G."/>
            <person name="Bluhm B."/>
            <person name="Cannon C."/>
            <person name="Castanera R."/>
            <person name="Culley D."/>
            <person name="Daum C."/>
            <person name="Ezra D."/>
            <person name="Gonzalez J."/>
            <person name="Henrissat B."/>
            <person name="Kuo A."/>
            <person name="Liang C."/>
            <person name="Lipzen A."/>
            <person name="Lutzoni F."/>
            <person name="Magnuson J."/>
            <person name="Mondo S."/>
            <person name="Nolan M."/>
            <person name="Ohm R."/>
            <person name="Pangilinan J."/>
            <person name="Park H.-J."/>
            <person name="Ramirez L."/>
            <person name="Alfaro M."/>
            <person name="Sun H."/>
            <person name="Tritt A."/>
            <person name="Yoshinaga Y."/>
            <person name="Zwiers L.-H."/>
            <person name="Turgeon B."/>
            <person name="Goodwin S."/>
            <person name="Spatafora J."/>
            <person name="Crous P."/>
            <person name="Grigoriev I."/>
        </authorList>
    </citation>
    <scope>NUCLEOTIDE SEQUENCE</scope>
    <source>
        <strain evidence="5">CBS 175.79</strain>
    </source>
</reference>
<dbReference type="AlphaFoldDB" id="A0A6A5XVL5"/>
<keyword evidence="6" id="KW-1185">Reference proteome</keyword>
<name>A0A6A5XVL5_9PLEO</name>
<keyword evidence="1 3" id="KW-0732">Signal</keyword>
<feature type="compositionally biased region" description="Low complexity" evidence="2">
    <location>
        <begin position="47"/>
        <end position="57"/>
    </location>
</feature>
<evidence type="ECO:0000256" key="3">
    <source>
        <dbReference type="SAM" id="SignalP"/>
    </source>
</evidence>
<feature type="chain" id="PRO_5025373955" evidence="3">
    <location>
        <begin position="19"/>
        <end position="207"/>
    </location>
</feature>
<feature type="signal peptide" evidence="3">
    <location>
        <begin position="1"/>
        <end position="18"/>
    </location>
</feature>
<gene>
    <name evidence="5" type="ORF">BU24DRAFT_146871</name>
</gene>
<evidence type="ECO:0000256" key="2">
    <source>
        <dbReference type="SAM" id="MobiDB-lite"/>
    </source>
</evidence>
<dbReference type="RefSeq" id="XP_033385591.1">
    <property type="nucleotide sequence ID" value="XM_033521210.1"/>
</dbReference>
<dbReference type="GeneID" id="54278607"/>
<dbReference type="OrthoDB" id="2119228at2759"/>
<feature type="domain" description="CBM1" evidence="4">
    <location>
        <begin position="150"/>
        <end position="190"/>
    </location>
</feature>
<dbReference type="Pfam" id="PF00734">
    <property type="entry name" value="CBM_1"/>
    <property type="match status" value="1"/>
</dbReference>
<evidence type="ECO:0000313" key="5">
    <source>
        <dbReference type="EMBL" id="KAF2017252.1"/>
    </source>
</evidence>
<proteinExistence type="predicted"/>
<evidence type="ECO:0000259" key="4">
    <source>
        <dbReference type="PROSITE" id="PS51164"/>
    </source>
</evidence>
<dbReference type="GO" id="GO:0005576">
    <property type="term" value="C:extracellular region"/>
    <property type="evidence" value="ECO:0007669"/>
    <property type="project" value="InterPro"/>
</dbReference>
<organism evidence="5 6">
    <name type="scientific">Aaosphaeria arxii CBS 175.79</name>
    <dbReference type="NCBI Taxonomy" id="1450172"/>
    <lineage>
        <taxon>Eukaryota</taxon>
        <taxon>Fungi</taxon>
        <taxon>Dikarya</taxon>
        <taxon>Ascomycota</taxon>
        <taxon>Pezizomycotina</taxon>
        <taxon>Dothideomycetes</taxon>
        <taxon>Pleosporomycetidae</taxon>
        <taxon>Pleosporales</taxon>
        <taxon>Pleosporales incertae sedis</taxon>
        <taxon>Aaosphaeria</taxon>
    </lineage>
</organism>
<dbReference type="InterPro" id="IPR035971">
    <property type="entry name" value="CBD_sf"/>
</dbReference>
<dbReference type="GO" id="GO:0005975">
    <property type="term" value="P:carbohydrate metabolic process"/>
    <property type="evidence" value="ECO:0007669"/>
    <property type="project" value="InterPro"/>
</dbReference>